<dbReference type="Proteomes" id="UP001527392">
    <property type="component" value="Unassembled WGS sequence"/>
</dbReference>
<dbReference type="RefSeq" id="WP_269257279.1">
    <property type="nucleotide sequence ID" value="NZ_JAKHML010000006.1"/>
</dbReference>
<accession>A0ABT4K6L5</accession>
<proteinExistence type="predicted"/>
<evidence type="ECO:0000313" key="3">
    <source>
        <dbReference type="Proteomes" id="UP001527392"/>
    </source>
</evidence>
<evidence type="ECO:0000259" key="1">
    <source>
        <dbReference type="Pfam" id="PF04233"/>
    </source>
</evidence>
<reference evidence="2 3" key="1">
    <citation type="submission" date="2022-01" db="EMBL/GenBank/DDBJ databases">
        <title>VMRC isolate genome collection.</title>
        <authorList>
            <person name="France M."/>
            <person name="Rutt L."/>
            <person name="Humphrys M."/>
            <person name="Ravel J."/>
        </authorList>
    </citation>
    <scope>NUCLEOTIDE SEQUENCE [LARGE SCALE GENOMIC DNA]</scope>
    <source>
        <strain evidence="2 3">C0030B4</strain>
    </source>
</reference>
<dbReference type="InterPro" id="IPR006528">
    <property type="entry name" value="Phage_head_morphogenesis_dom"/>
</dbReference>
<feature type="domain" description="Phage head morphogenesis" evidence="1">
    <location>
        <begin position="208"/>
        <end position="318"/>
    </location>
</feature>
<dbReference type="NCBIfam" id="TIGR01641">
    <property type="entry name" value="phageSPP1_gp7"/>
    <property type="match status" value="1"/>
</dbReference>
<comment type="caution">
    <text evidence="2">The sequence shown here is derived from an EMBL/GenBank/DDBJ whole genome shotgun (WGS) entry which is preliminary data.</text>
</comment>
<keyword evidence="3" id="KW-1185">Reference proteome</keyword>
<evidence type="ECO:0000313" key="2">
    <source>
        <dbReference type="EMBL" id="MCZ3781376.1"/>
    </source>
</evidence>
<gene>
    <name evidence="2" type="ORF">L2504_04360</name>
</gene>
<name>A0ABT4K6L5_9LACO</name>
<protein>
    <submittedName>
        <fullName evidence="2">Minor capsid protein</fullName>
    </submittedName>
</protein>
<dbReference type="Pfam" id="PF04233">
    <property type="entry name" value="Phage_Mu_F"/>
    <property type="match status" value="1"/>
</dbReference>
<dbReference type="EMBL" id="JAKHMS010000007">
    <property type="protein sequence ID" value="MCZ3781376.1"/>
    <property type="molecule type" value="Genomic_DNA"/>
</dbReference>
<organism evidence="2 3">
    <name type="scientific">Limosilactobacillus vaginalis</name>
    <dbReference type="NCBI Taxonomy" id="1633"/>
    <lineage>
        <taxon>Bacteria</taxon>
        <taxon>Bacillati</taxon>
        <taxon>Bacillota</taxon>
        <taxon>Bacilli</taxon>
        <taxon>Lactobacillales</taxon>
        <taxon>Lactobacillaceae</taxon>
        <taxon>Limosilactobacillus</taxon>
    </lineage>
</organism>
<sequence>MVKKNNKYWQDRAEAEKRWMAQNLANDQQTNARIQQYYQRAVDNINKDIDSELARIVDENGNPVNAYKPVSKADMAAYEREAKEVVAQADAMRVQHKHVTYDDFSPEVNQRMRVYNATMRLNRLELLKSQIGIHLTGATAQTDDDLQQKLGNDYVSELKRQAGIMAVTATPSMWTSKKVAKVVMAQTGGANFSTRLWANQDALKARLDEVIATGIIQGQSPRKMALKLKSQVKDTVDNHRYVTERIARTESSRVQHTAQIESIKKNGYQFVQWFAELKACSACRAIANQDNGYGRGVYKIDKVPRIPEDTHPNCRCSISATWVEGQDNNLLTKASTQ</sequence>